<keyword evidence="1" id="KW-0812">Transmembrane</keyword>
<dbReference type="AlphaFoldDB" id="A0A7S4PPV6"/>
<name>A0A7S4PPV6_GUITH</name>
<organism evidence="2">
    <name type="scientific">Guillardia theta</name>
    <name type="common">Cryptophyte</name>
    <name type="synonym">Cryptomonas phi</name>
    <dbReference type="NCBI Taxonomy" id="55529"/>
    <lineage>
        <taxon>Eukaryota</taxon>
        <taxon>Cryptophyceae</taxon>
        <taxon>Pyrenomonadales</taxon>
        <taxon>Geminigeraceae</taxon>
        <taxon>Guillardia</taxon>
    </lineage>
</organism>
<feature type="transmembrane region" description="Helical" evidence="1">
    <location>
        <begin position="198"/>
        <end position="215"/>
    </location>
</feature>
<dbReference type="EMBL" id="HBKN01051295">
    <property type="protein sequence ID" value="CAE2342002.1"/>
    <property type="molecule type" value="Transcribed_RNA"/>
</dbReference>
<evidence type="ECO:0000313" key="2">
    <source>
        <dbReference type="EMBL" id="CAE2342002.1"/>
    </source>
</evidence>
<proteinExistence type="predicted"/>
<accession>A0A7S4PPV6</accession>
<feature type="transmembrane region" description="Helical" evidence="1">
    <location>
        <begin position="71"/>
        <end position="91"/>
    </location>
</feature>
<feature type="transmembrane region" description="Helical" evidence="1">
    <location>
        <begin position="106"/>
        <end position="126"/>
    </location>
</feature>
<reference evidence="2" key="1">
    <citation type="submission" date="2021-01" db="EMBL/GenBank/DDBJ databases">
        <authorList>
            <person name="Corre E."/>
            <person name="Pelletier E."/>
            <person name="Niang G."/>
            <person name="Scheremetjew M."/>
            <person name="Finn R."/>
            <person name="Kale V."/>
            <person name="Holt S."/>
            <person name="Cochrane G."/>
            <person name="Meng A."/>
            <person name="Brown T."/>
            <person name="Cohen L."/>
        </authorList>
    </citation>
    <scope>NUCLEOTIDE SEQUENCE</scope>
    <source>
        <strain evidence="2">CCMP 2712</strain>
    </source>
</reference>
<gene>
    <name evidence="2" type="ORF">GTHE00462_LOCUS39998</name>
</gene>
<sequence>MPSDRLDYALSSVVGMCFGAFISLIVDAALFEVGQSPYFAMLFGLCLIVIGGLIIWRVAPEPGERMTRWRFLVFVFSTLILSSGICCFLLNKDWLVGLSPAIKLPMYTILGTSLCFALTFSIVDLINQRNLCCNNAIYLGDVADFIVPPVASSSKQIYVVMISSIIMGGIFGLSFGLFDVEDDTKLHIRFDEDQAWNTFFGGIAGFFVGGALQYLRDKALQDSATHVRIAYEDDI</sequence>
<evidence type="ECO:0000256" key="1">
    <source>
        <dbReference type="SAM" id="Phobius"/>
    </source>
</evidence>
<keyword evidence="1" id="KW-1133">Transmembrane helix</keyword>
<feature type="transmembrane region" description="Helical" evidence="1">
    <location>
        <begin position="38"/>
        <end position="59"/>
    </location>
</feature>
<keyword evidence="1" id="KW-0472">Membrane</keyword>
<protein>
    <submittedName>
        <fullName evidence="2">Uncharacterized protein</fullName>
    </submittedName>
</protein>
<feature type="transmembrane region" description="Helical" evidence="1">
    <location>
        <begin position="7"/>
        <end position="26"/>
    </location>
</feature>
<feature type="transmembrane region" description="Helical" evidence="1">
    <location>
        <begin position="157"/>
        <end position="178"/>
    </location>
</feature>